<gene>
    <name evidence="1" type="ORF">DVS28_a0952</name>
</gene>
<dbReference type="Gene3D" id="3.90.550.10">
    <property type="entry name" value="Spore Coat Polysaccharide Biosynthesis Protein SpsA, Chain A"/>
    <property type="match status" value="1"/>
</dbReference>
<keyword evidence="2" id="KW-1185">Reference proteome</keyword>
<dbReference type="InterPro" id="IPR029044">
    <property type="entry name" value="Nucleotide-diphossugar_trans"/>
</dbReference>
<evidence type="ECO:0000313" key="1">
    <source>
        <dbReference type="EMBL" id="AXV05653.1"/>
    </source>
</evidence>
<dbReference type="SUPFAM" id="SSF53448">
    <property type="entry name" value="Nucleotide-diphospho-sugar transferases"/>
    <property type="match status" value="1"/>
</dbReference>
<dbReference type="EMBL" id="CP031165">
    <property type="protein sequence ID" value="AXV05653.1"/>
    <property type="molecule type" value="Genomic_DNA"/>
</dbReference>
<keyword evidence="1" id="KW-0808">Transferase</keyword>
<organism evidence="1 2">
    <name type="scientific">Euzebya pacifica</name>
    <dbReference type="NCBI Taxonomy" id="1608957"/>
    <lineage>
        <taxon>Bacteria</taxon>
        <taxon>Bacillati</taxon>
        <taxon>Actinomycetota</taxon>
        <taxon>Nitriliruptoria</taxon>
        <taxon>Euzebyales</taxon>
    </lineage>
</organism>
<sequence>MTHTDRPSPRTAVVVVNHNTRDDLLTCLESLGDAGADEIVVVDSGSSDGSLTAVSQRHPDVQRVALPNLGFGRSANVGVRKSAADVVVVTNADTVFTPGSIARLGDYVLDRPDVGAAGPKVVFPDGRLQLSARAFPDIPTAIGHALLGLVWRDNPWTRRYRLTDWDHESERDVDWLSGCCVALRRTAFEEVDGFDPAYFMFVEDVDLCWRLGTAGWRVVFTPVAEVQHAVGGSVGRKRVRMVAEHARSLDRFFARRYRTGLLTRGLIRLGLLGWAGSVIAWSQVRGRTHGQAA</sequence>
<dbReference type="Proteomes" id="UP000264006">
    <property type="component" value="Chromosome"/>
</dbReference>
<dbReference type="PANTHER" id="PTHR43179:SF7">
    <property type="entry name" value="RHAMNOSYLTRANSFERASE WBBL"/>
    <property type="match status" value="1"/>
</dbReference>
<dbReference type="GO" id="GO:0016740">
    <property type="term" value="F:transferase activity"/>
    <property type="evidence" value="ECO:0007669"/>
    <property type="project" value="UniProtKB-KW"/>
</dbReference>
<reference evidence="1 2" key="1">
    <citation type="submission" date="2018-09" db="EMBL/GenBank/DDBJ databases">
        <title>Complete genome sequence of Euzebya sp. DY32-46 isolated from seawater of Pacific Ocean.</title>
        <authorList>
            <person name="Xu L."/>
            <person name="Wu Y.-H."/>
            <person name="Xu X.-W."/>
        </authorList>
    </citation>
    <scope>NUCLEOTIDE SEQUENCE [LARGE SCALE GENOMIC DNA]</scope>
    <source>
        <strain evidence="1 2">DY32-46</strain>
    </source>
</reference>
<accession>A0A346XTV6</accession>
<dbReference type="KEGG" id="euz:DVS28_a0952"/>
<dbReference type="RefSeq" id="WP_164709926.1">
    <property type="nucleotide sequence ID" value="NZ_CP031165.1"/>
</dbReference>
<protein>
    <submittedName>
        <fullName evidence="1">dTDP-Rha:A-D-GlcNAc-diphosphoryl polyprenol, A-3-L-rhamnosyl transferase WbbL</fullName>
    </submittedName>
</protein>
<dbReference type="Pfam" id="PF13641">
    <property type="entry name" value="Glyco_tranf_2_3"/>
    <property type="match status" value="1"/>
</dbReference>
<dbReference type="CDD" id="cd04186">
    <property type="entry name" value="GT_2_like_c"/>
    <property type="match status" value="1"/>
</dbReference>
<name>A0A346XTV6_9ACTN</name>
<evidence type="ECO:0000313" key="2">
    <source>
        <dbReference type="Proteomes" id="UP000264006"/>
    </source>
</evidence>
<proteinExistence type="predicted"/>
<dbReference type="PANTHER" id="PTHR43179">
    <property type="entry name" value="RHAMNOSYLTRANSFERASE WBBL"/>
    <property type="match status" value="1"/>
</dbReference>
<dbReference type="AlphaFoldDB" id="A0A346XTV6"/>